<reference evidence="1" key="1">
    <citation type="journal article" date="2008" name="Nature">
        <title>The amphioxus genome and the evolution of the chordate karyotype.</title>
        <authorList>
            <consortium name="US DOE Joint Genome Institute (JGI-PGF)"/>
            <person name="Putnam N.H."/>
            <person name="Butts T."/>
            <person name="Ferrier D.E.K."/>
            <person name="Furlong R.F."/>
            <person name="Hellsten U."/>
            <person name="Kawashima T."/>
            <person name="Robinson-Rechavi M."/>
            <person name="Shoguchi E."/>
            <person name="Terry A."/>
            <person name="Yu J.-K."/>
            <person name="Benito-Gutierrez E.L."/>
            <person name="Dubchak I."/>
            <person name="Garcia-Fernandez J."/>
            <person name="Gibson-Brown J.J."/>
            <person name="Grigoriev I.V."/>
            <person name="Horton A.C."/>
            <person name="de Jong P.J."/>
            <person name="Jurka J."/>
            <person name="Kapitonov V.V."/>
            <person name="Kohara Y."/>
            <person name="Kuroki Y."/>
            <person name="Lindquist E."/>
            <person name="Lucas S."/>
            <person name="Osoegawa K."/>
            <person name="Pennacchio L.A."/>
            <person name="Salamov A.A."/>
            <person name="Satou Y."/>
            <person name="Sauka-Spengler T."/>
            <person name="Schmutz J."/>
            <person name="Shin-I T."/>
            <person name="Toyoda A."/>
            <person name="Bronner-Fraser M."/>
            <person name="Fujiyama A."/>
            <person name="Holland L.Z."/>
            <person name="Holland P.W.H."/>
            <person name="Satoh N."/>
            <person name="Rokhsar D.S."/>
        </authorList>
    </citation>
    <scope>NUCLEOTIDE SEQUENCE [LARGE SCALE GENOMIC DNA]</scope>
    <source>
        <strain evidence="1">S238N-H82</strain>
        <tissue evidence="1">Testes</tissue>
    </source>
</reference>
<protein>
    <recommendedName>
        <fullName evidence="2">Anaphase-promoting complex subunit 4 WD40 domain-containing protein</fullName>
    </recommendedName>
</protein>
<gene>
    <name evidence="1" type="ORF">BRAFLDRAFT_278229</name>
</gene>
<dbReference type="SUPFAM" id="SSF50978">
    <property type="entry name" value="WD40 repeat-like"/>
    <property type="match status" value="1"/>
</dbReference>
<organism>
    <name type="scientific">Branchiostoma floridae</name>
    <name type="common">Florida lancelet</name>
    <name type="synonym">Amphioxus</name>
    <dbReference type="NCBI Taxonomy" id="7739"/>
    <lineage>
        <taxon>Eukaryota</taxon>
        <taxon>Metazoa</taxon>
        <taxon>Chordata</taxon>
        <taxon>Cephalochordata</taxon>
        <taxon>Leptocardii</taxon>
        <taxon>Amphioxiformes</taxon>
        <taxon>Branchiostomatidae</taxon>
        <taxon>Branchiostoma</taxon>
    </lineage>
</organism>
<dbReference type="GO" id="GO:0030686">
    <property type="term" value="C:90S preribosome"/>
    <property type="evidence" value="ECO:0007669"/>
    <property type="project" value="InterPro"/>
</dbReference>
<dbReference type="InterPro" id="IPR036322">
    <property type="entry name" value="WD40_repeat_dom_sf"/>
</dbReference>
<dbReference type="GO" id="GO:0000462">
    <property type="term" value="P:maturation of SSU-rRNA from tricistronic rRNA transcript (SSU-rRNA, 5.8S rRNA, LSU-rRNA)"/>
    <property type="evidence" value="ECO:0007669"/>
    <property type="project" value="InterPro"/>
</dbReference>
<dbReference type="InterPro" id="IPR001680">
    <property type="entry name" value="WD40_rpt"/>
</dbReference>
<dbReference type="EMBL" id="GG666603">
    <property type="protein sequence ID" value="EEN50150.1"/>
    <property type="molecule type" value="Genomic_DNA"/>
</dbReference>
<sequence>MGEFRLHDVRFFRYMPKAIHSIAHEQINNRVAVSRSDGSIEVYSINDNWYQEKIICGDAGRSVEAMVWVGHRLFSAGLHGDIIEYNMTKLIPKYAVDSYGGAVWCMAVNSTQSSIAVGSEDGCVRLFEVTEEELSYSRAFKKQEERILSLSWHESGEVLVTGSCDNIRVWDVATVSVSIDSLNEKFDFHDFGLSSCFMLLIFMMFCRDFTIVSGDSLGKTRFWNGKHGTLIQSHHCHKADVLSLCVSKVRNRFFASTLHHFFHFTQVSSYLWLGTGSWIRHNVANRHTHDVRALVMTGEYVVSGGEGKIHFVVFIILKHIQVVLYAYAIDRPTFIKRKLVHVAQTARRLLFQYQTRLELWQLGNTTAKSCVYFTGVPDGRLPITQQPVSLLDLKTKNMKQIVCSAVSGCGTWVAYGDVQHVRLFHLPKEEGVKVLQRVRCLPIDLQPAHHMVFTHDASGLVIATNQGAVQLLHVDAVHPVLVHTFLPPKGNAHPTTISALAVSSDSQWIAAAHLDCSVHVYNIKARKHQCSLPKHPSPVSAMTFHPTEPWLMVVHSSQQFFEFDVSESRYTDWSRNVQRQGLHQEWLKRSEVVTQAAYNPANPTQILLQDQRMFCVIDKSKKLPKLGSTFYSREKLMKLDPAVREETRHAFAVCRGYRALLHLSFLEDGAELVAVERPIKAVTDKLPPTLSQKRFGT</sequence>
<proteinExistence type="predicted"/>
<dbReference type="Pfam" id="PF00400">
    <property type="entry name" value="WD40"/>
    <property type="match status" value="3"/>
</dbReference>
<accession>C3ZBB3</accession>
<dbReference type="Gene3D" id="2.130.10.10">
    <property type="entry name" value="YVTN repeat-like/Quinoprotein amine dehydrogenase"/>
    <property type="match status" value="2"/>
</dbReference>
<dbReference type="InterPro" id="IPR046351">
    <property type="entry name" value="UTP4"/>
</dbReference>
<dbReference type="PANTHER" id="PTHR44163">
    <property type="entry name" value="U3 SMALL NUCLEOLAR RNA-ASSOCIATED PROTEIN 4 HOMOLOG"/>
    <property type="match status" value="1"/>
</dbReference>
<dbReference type="InParanoid" id="C3ZBB3"/>
<dbReference type="PANTHER" id="PTHR44163:SF1">
    <property type="entry name" value="U3 SMALL NUCLEOLAR RNA-ASSOCIATED PROTEIN 4 HOMOLOG"/>
    <property type="match status" value="1"/>
</dbReference>
<dbReference type="AlphaFoldDB" id="C3ZBB3"/>
<name>C3ZBB3_BRAFL</name>
<evidence type="ECO:0008006" key="2">
    <source>
        <dbReference type="Google" id="ProtNLM"/>
    </source>
</evidence>
<dbReference type="SMART" id="SM00320">
    <property type="entry name" value="WD40"/>
    <property type="match status" value="7"/>
</dbReference>
<evidence type="ECO:0000313" key="1">
    <source>
        <dbReference type="EMBL" id="EEN50150.1"/>
    </source>
</evidence>
<dbReference type="SUPFAM" id="SSF82171">
    <property type="entry name" value="DPP6 N-terminal domain-like"/>
    <property type="match status" value="1"/>
</dbReference>
<dbReference type="STRING" id="7739.C3ZBB3"/>
<dbReference type="InterPro" id="IPR015943">
    <property type="entry name" value="WD40/YVTN_repeat-like_dom_sf"/>
</dbReference>
<dbReference type="FunFam" id="2.130.10.10:FF:000638">
    <property type="entry name" value="U3 small nucleolar RNA-associated protein 4 homolog"/>
    <property type="match status" value="1"/>
</dbReference>
<dbReference type="eggNOG" id="KOG2048">
    <property type="taxonomic scope" value="Eukaryota"/>
</dbReference>